<dbReference type="PANTHER" id="PTHR41523">
    <property type="entry name" value="TWO-COMPONENT SYSTEM SENSOR PROTEIN"/>
    <property type="match status" value="1"/>
</dbReference>
<comment type="catalytic activity">
    <reaction evidence="1">
        <text>ATP + protein L-histidine = ADP + protein N-phospho-L-histidine.</text>
        <dbReference type="EC" id="2.7.13.3"/>
    </reaction>
</comment>
<dbReference type="GO" id="GO:0005524">
    <property type="term" value="F:ATP binding"/>
    <property type="evidence" value="ECO:0007669"/>
    <property type="project" value="UniProtKB-KW"/>
</dbReference>
<evidence type="ECO:0000256" key="4">
    <source>
        <dbReference type="ARBA" id="ARBA00022679"/>
    </source>
</evidence>
<dbReference type="Pfam" id="PF07568">
    <property type="entry name" value="HisKA_2"/>
    <property type="match status" value="1"/>
</dbReference>
<dbReference type="InterPro" id="IPR011495">
    <property type="entry name" value="Sig_transdc_His_kin_sub2_dim/P"/>
</dbReference>
<dbReference type="InterPro" id="IPR036890">
    <property type="entry name" value="HATPase_C_sf"/>
</dbReference>
<evidence type="ECO:0000256" key="8">
    <source>
        <dbReference type="PROSITE-ProRule" id="PRU00169"/>
    </source>
</evidence>
<dbReference type="Gene3D" id="3.30.450.20">
    <property type="entry name" value="PAS domain"/>
    <property type="match status" value="1"/>
</dbReference>
<sequence length="359" mass="38363">MPYKLEGVRLLYIDDDSAFGRLVERTLSRKGVAVTVALGGEAGVAALATGRFDVVALDHFMPGKEGLEVLAEIRAVDDPPPVLYVTGADEGRIAVAALKAGAADYIVKDVGGAFFDLLVAAIGQALSQEAVRRAKEAAEREVREQRDRAEMLLREVNHRVANSLQLVSSLVSMQKSLVTDPGARSVLVETQSRITAIAQIHRRLYTSPDIRAVSMDAYLRGLIEELGAALQAQGEHHVLKVTADGVPMPTDKAVSLGVIVAELVTNAVKYAYPAGAGGEVRVLLAREGTGIARLVVEDDGAGWRGEEPPTGSGLGTRIIKSMAHALQSRLEFDPTHRGTRVMLRFAHDDAEPEPALQVG</sequence>
<evidence type="ECO:0000256" key="7">
    <source>
        <dbReference type="ARBA" id="ARBA00022840"/>
    </source>
</evidence>
<feature type="domain" description="Histidine kinase" evidence="10">
    <location>
        <begin position="155"/>
        <end position="349"/>
    </location>
</feature>
<dbReference type="SMART" id="SM00387">
    <property type="entry name" value="HATPase_c"/>
    <property type="match status" value="1"/>
</dbReference>
<dbReference type="PANTHER" id="PTHR41523:SF8">
    <property type="entry name" value="ETHYLENE RESPONSE SENSOR PROTEIN"/>
    <property type="match status" value="1"/>
</dbReference>
<dbReference type="GO" id="GO:0004673">
    <property type="term" value="F:protein histidine kinase activity"/>
    <property type="evidence" value="ECO:0007669"/>
    <property type="project" value="UniProtKB-EC"/>
</dbReference>
<dbReference type="Proteomes" id="UP000600449">
    <property type="component" value="Unassembled WGS sequence"/>
</dbReference>
<dbReference type="Pfam" id="PF13581">
    <property type="entry name" value="HATPase_c_2"/>
    <property type="match status" value="1"/>
</dbReference>
<feature type="domain" description="Response regulatory" evidence="11">
    <location>
        <begin position="9"/>
        <end position="123"/>
    </location>
</feature>
<dbReference type="Pfam" id="PF00072">
    <property type="entry name" value="Response_reg"/>
    <property type="match status" value="1"/>
</dbReference>
<dbReference type="CDD" id="cd00156">
    <property type="entry name" value="REC"/>
    <property type="match status" value="1"/>
</dbReference>
<evidence type="ECO:0000256" key="2">
    <source>
        <dbReference type="ARBA" id="ARBA00012438"/>
    </source>
</evidence>
<dbReference type="EC" id="2.7.13.3" evidence="2"/>
<comment type="caution">
    <text evidence="12">The sequence shown here is derived from an EMBL/GenBank/DDBJ whole genome shotgun (WGS) entry which is preliminary data.</text>
</comment>
<evidence type="ECO:0000256" key="9">
    <source>
        <dbReference type="SAM" id="Coils"/>
    </source>
</evidence>
<keyword evidence="5" id="KW-0547">Nucleotide-binding</keyword>
<keyword evidence="3 8" id="KW-0597">Phosphoprotein</keyword>
<evidence type="ECO:0000259" key="10">
    <source>
        <dbReference type="PROSITE" id="PS50109"/>
    </source>
</evidence>
<evidence type="ECO:0000313" key="12">
    <source>
        <dbReference type="EMBL" id="GGK34595.1"/>
    </source>
</evidence>
<dbReference type="InterPro" id="IPR003594">
    <property type="entry name" value="HATPase_dom"/>
</dbReference>
<protein>
    <recommendedName>
        <fullName evidence="2">histidine kinase</fullName>
        <ecNumber evidence="2">2.7.13.3</ecNumber>
    </recommendedName>
</protein>
<keyword evidence="6 12" id="KW-0418">Kinase</keyword>
<dbReference type="GO" id="GO:0000160">
    <property type="term" value="P:phosphorelay signal transduction system"/>
    <property type="evidence" value="ECO:0007669"/>
    <property type="project" value="InterPro"/>
</dbReference>
<evidence type="ECO:0000256" key="3">
    <source>
        <dbReference type="ARBA" id="ARBA00022553"/>
    </source>
</evidence>
<organism evidence="12 13">
    <name type="scientific">Salinarimonas ramus</name>
    <dbReference type="NCBI Taxonomy" id="690164"/>
    <lineage>
        <taxon>Bacteria</taxon>
        <taxon>Pseudomonadati</taxon>
        <taxon>Pseudomonadota</taxon>
        <taxon>Alphaproteobacteria</taxon>
        <taxon>Hyphomicrobiales</taxon>
        <taxon>Salinarimonadaceae</taxon>
        <taxon>Salinarimonas</taxon>
    </lineage>
</organism>
<dbReference type="SUPFAM" id="SSF52172">
    <property type="entry name" value="CheY-like"/>
    <property type="match status" value="1"/>
</dbReference>
<feature type="modified residue" description="4-aspartylphosphate" evidence="8">
    <location>
        <position position="58"/>
    </location>
</feature>
<dbReference type="InterPro" id="IPR005467">
    <property type="entry name" value="His_kinase_dom"/>
</dbReference>
<dbReference type="EMBL" id="BMMF01000005">
    <property type="protein sequence ID" value="GGK34595.1"/>
    <property type="molecule type" value="Genomic_DNA"/>
</dbReference>
<dbReference type="InterPro" id="IPR011006">
    <property type="entry name" value="CheY-like_superfamily"/>
</dbReference>
<accession>A0A917Q866</accession>
<evidence type="ECO:0000313" key="13">
    <source>
        <dbReference type="Proteomes" id="UP000600449"/>
    </source>
</evidence>
<dbReference type="SMART" id="SM00448">
    <property type="entry name" value="REC"/>
    <property type="match status" value="1"/>
</dbReference>
<dbReference type="PROSITE" id="PS50109">
    <property type="entry name" value="HIS_KIN"/>
    <property type="match status" value="1"/>
</dbReference>
<keyword evidence="9" id="KW-0175">Coiled coil</keyword>
<evidence type="ECO:0000256" key="6">
    <source>
        <dbReference type="ARBA" id="ARBA00022777"/>
    </source>
</evidence>
<keyword evidence="4" id="KW-0808">Transferase</keyword>
<feature type="coiled-coil region" evidence="9">
    <location>
        <begin position="128"/>
        <end position="159"/>
    </location>
</feature>
<dbReference type="InterPro" id="IPR001789">
    <property type="entry name" value="Sig_transdc_resp-reg_receiver"/>
</dbReference>
<dbReference type="SUPFAM" id="SSF55874">
    <property type="entry name" value="ATPase domain of HSP90 chaperone/DNA topoisomerase II/histidine kinase"/>
    <property type="match status" value="1"/>
</dbReference>
<keyword evidence="7" id="KW-0067">ATP-binding</keyword>
<dbReference type="RefSeq" id="WP_188912628.1">
    <property type="nucleotide sequence ID" value="NZ_BMMF01000005.1"/>
</dbReference>
<keyword evidence="13" id="KW-1185">Reference proteome</keyword>
<gene>
    <name evidence="12" type="ORF">GCM10011322_21650</name>
</gene>
<dbReference type="Gene3D" id="3.30.565.10">
    <property type="entry name" value="Histidine kinase-like ATPase, C-terminal domain"/>
    <property type="match status" value="1"/>
</dbReference>
<proteinExistence type="predicted"/>
<dbReference type="PROSITE" id="PS50110">
    <property type="entry name" value="RESPONSE_REGULATORY"/>
    <property type="match status" value="1"/>
</dbReference>
<evidence type="ECO:0000256" key="1">
    <source>
        <dbReference type="ARBA" id="ARBA00000085"/>
    </source>
</evidence>
<evidence type="ECO:0000259" key="11">
    <source>
        <dbReference type="PROSITE" id="PS50110"/>
    </source>
</evidence>
<reference evidence="12 13" key="1">
    <citation type="journal article" date="2014" name="Int. J. Syst. Evol. Microbiol.">
        <title>Complete genome sequence of Corynebacterium casei LMG S-19264T (=DSM 44701T), isolated from a smear-ripened cheese.</title>
        <authorList>
            <consortium name="US DOE Joint Genome Institute (JGI-PGF)"/>
            <person name="Walter F."/>
            <person name="Albersmeier A."/>
            <person name="Kalinowski J."/>
            <person name="Ruckert C."/>
        </authorList>
    </citation>
    <scope>NUCLEOTIDE SEQUENCE [LARGE SCALE GENOMIC DNA]</scope>
    <source>
        <strain evidence="12 13">CGMCC 1.9161</strain>
    </source>
</reference>
<dbReference type="Gene3D" id="3.40.50.2300">
    <property type="match status" value="1"/>
</dbReference>
<evidence type="ECO:0000256" key="5">
    <source>
        <dbReference type="ARBA" id="ARBA00022741"/>
    </source>
</evidence>
<dbReference type="AlphaFoldDB" id="A0A917Q866"/>
<name>A0A917Q866_9HYPH</name>